<sequence>MKTYNPFLFALVVLLLATACDQVFDSPDDRGLNEYFDTSWAKNDLWDDGQAEVAIYNAARTIYNKPRYFDYVYILVKEDFNIEFGVKTDDYERTDLYEVMKVNQFADIPTDNYPYHFLTSIFFHRNNPVQIHKFTNSSQEWCGNTFKMLKEKGSQLEYTYHSYWDGQGDDTKMLDATPLWEDQLPYTLRTLKFKDKLWFRMPVYATQINSRADMPRVYDAEFSVAPLEAIDSLPGGLPQQDTWRVTVQLDEEKINQYIFTQTYPNILVEMVAWDGRKLRLKDYKRSKYWER</sequence>
<protein>
    <recommendedName>
        <fullName evidence="4">Lipoprotein</fullName>
    </recommendedName>
</protein>
<evidence type="ECO:0008006" key="4">
    <source>
        <dbReference type="Google" id="ProtNLM"/>
    </source>
</evidence>
<evidence type="ECO:0000313" key="2">
    <source>
        <dbReference type="EMBL" id="WOK06964.1"/>
    </source>
</evidence>
<keyword evidence="1" id="KW-0732">Signal</keyword>
<gene>
    <name evidence="2" type="ORF">RT717_28270</name>
</gene>
<dbReference type="EMBL" id="CP136051">
    <property type="protein sequence ID" value="WOK06964.1"/>
    <property type="molecule type" value="Genomic_DNA"/>
</dbReference>
<dbReference type="RefSeq" id="WP_317489655.1">
    <property type="nucleotide sequence ID" value="NZ_CP136051.1"/>
</dbReference>
<evidence type="ECO:0000256" key="1">
    <source>
        <dbReference type="SAM" id="SignalP"/>
    </source>
</evidence>
<dbReference type="PROSITE" id="PS51257">
    <property type="entry name" value="PROKAR_LIPOPROTEIN"/>
    <property type="match status" value="1"/>
</dbReference>
<keyword evidence="3" id="KW-1185">Reference proteome</keyword>
<name>A0ABZ0IPQ2_9BACT</name>
<accession>A0ABZ0IPQ2</accession>
<organism evidence="2 3">
    <name type="scientific">Imperialibacter roseus</name>
    <dbReference type="NCBI Taxonomy" id="1324217"/>
    <lineage>
        <taxon>Bacteria</taxon>
        <taxon>Pseudomonadati</taxon>
        <taxon>Bacteroidota</taxon>
        <taxon>Cytophagia</taxon>
        <taxon>Cytophagales</taxon>
        <taxon>Flammeovirgaceae</taxon>
        <taxon>Imperialibacter</taxon>
    </lineage>
</organism>
<reference evidence="2 3" key="1">
    <citation type="journal article" date="2023" name="Microbiol. Resour. Announc.">
        <title>Complete Genome Sequence of Imperialibacter roseus strain P4T.</title>
        <authorList>
            <person name="Tizabi D.R."/>
            <person name="Bachvaroff T."/>
            <person name="Hill R.T."/>
        </authorList>
    </citation>
    <scope>NUCLEOTIDE SEQUENCE [LARGE SCALE GENOMIC DNA]</scope>
    <source>
        <strain evidence="2 3">P4T</strain>
    </source>
</reference>
<feature type="chain" id="PRO_5045191081" description="Lipoprotein" evidence="1">
    <location>
        <begin position="26"/>
        <end position="291"/>
    </location>
</feature>
<evidence type="ECO:0000313" key="3">
    <source>
        <dbReference type="Proteomes" id="UP001302349"/>
    </source>
</evidence>
<feature type="signal peptide" evidence="1">
    <location>
        <begin position="1"/>
        <end position="25"/>
    </location>
</feature>
<dbReference type="Proteomes" id="UP001302349">
    <property type="component" value="Chromosome"/>
</dbReference>
<proteinExistence type="predicted"/>